<dbReference type="InterPro" id="IPR007712">
    <property type="entry name" value="RelE/ParE_toxin"/>
</dbReference>
<dbReference type="EMBL" id="JAAIKB010000011">
    <property type="protein sequence ID" value="NGM22817.1"/>
    <property type="molecule type" value="Genomic_DNA"/>
</dbReference>
<keyword evidence="1" id="KW-1277">Toxin-antitoxin system</keyword>
<evidence type="ECO:0000313" key="3">
    <source>
        <dbReference type="Proteomes" id="UP000475385"/>
    </source>
</evidence>
<dbReference type="Pfam" id="PF05016">
    <property type="entry name" value="ParE_toxin"/>
    <property type="match status" value="1"/>
</dbReference>
<accession>A0A6M1LRG4</accession>
<evidence type="ECO:0000313" key="2">
    <source>
        <dbReference type="EMBL" id="NGM22817.1"/>
    </source>
</evidence>
<dbReference type="RefSeq" id="WP_164696738.1">
    <property type="nucleotide sequence ID" value="NZ_JAAIKB010000011.1"/>
</dbReference>
<dbReference type="InterPro" id="IPR035093">
    <property type="entry name" value="RelE/ParE_toxin_dom_sf"/>
</dbReference>
<name>A0A6M1LRG4_9PROT</name>
<organism evidence="2 3">
    <name type="scientific">Falsiroseomonas algicola</name>
    <dbReference type="NCBI Taxonomy" id="2716930"/>
    <lineage>
        <taxon>Bacteria</taxon>
        <taxon>Pseudomonadati</taxon>
        <taxon>Pseudomonadota</taxon>
        <taxon>Alphaproteobacteria</taxon>
        <taxon>Acetobacterales</taxon>
        <taxon>Roseomonadaceae</taxon>
        <taxon>Falsiroseomonas</taxon>
    </lineage>
</organism>
<reference evidence="2 3" key="2">
    <citation type="submission" date="2020-03" db="EMBL/GenBank/DDBJ databases">
        <title>Roseomonas stagni sp. nov., isolated from pond water in Japan.</title>
        <authorList>
            <person name="Furuhata K."/>
            <person name="Miyamoto H."/>
            <person name="Goto K."/>
        </authorList>
    </citation>
    <scope>NUCLEOTIDE SEQUENCE [LARGE SCALE GENOMIC DNA]</scope>
    <source>
        <strain evidence="2 3">PeD5</strain>
    </source>
</reference>
<comment type="caution">
    <text evidence="2">The sequence shown here is derived from an EMBL/GenBank/DDBJ whole genome shotgun (WGS) entry which is preliminary data.</text>
</comment>
<sequence length="111" mass="12362">MTTAGYRLAAPAAEDLGAILRHTLRQFGTIQHDSYAALIHRAALQIAREPERIGTIDRRDIAEGFRAFPVWIAARRRGASPHILFYVREGDGIAILRILHAAMDPTQHLTP</sequence>
<protein>
    <submittedName>
        <fullName evidence="2">Type II toxin-antitoxin system RelE/ParE family toxin</fullName>
    </submittedName>
</protein>
<dbReference type="AlphaFoldDB" id="A0A6M1LRG4"/>
<dbReference type="Proteomes" id="UP000475385">
    <property type="component" value="Unassembled WGS sequence"/>
</dbReference>
<proteinExistence type="predicted"/>
<reference evidence="2 3" key="1">
    <citation type="submission" date="2020-02" db="EMBL/GenBank/DDBJ databases">
        <authorList>
            <person name="Kim H.M."/>
            <person name="Jeon C.O."/>
        </authorList>
    </citation>
    <scope>NUCLEOTIDE SEQUENCE [LARGE SCALE GENOMIC DNA]</scope>
    <source>
        <strain evidence="2 3">PeD5</strain>
    </source>
</reference>
<gene>
    <name evidence="2" type="ORF">G3576_22580</name>
</gene>
<dbReference type="Gene3D" id="3.30.2310.20">
    <property type="entry name" value="RelE-like"/>
    <property type="match status" value="1"/>
</dbReference>
<keyword evidence="3" id="KW-1185">Reference proteome</keyword>
<evidence type="ECO:0000256" key="1">
    <source>
        <dbReference type="ARBA" id="ARBA00022649"/>
    </source>
</evidence>